<gene>
    <name evidence="2" type="ORF">SK854_09510</name>
</gene>
<feature type="chain" id="PRO_5045096925" evidence="1">
    <location>
        <begin position="24"/>
        <end position="108"/>
    </location>
</feature>
<evidence type="ECO:0000313" key="2">
    <source>
        <dbReference type="EMBL" id="MDX8142349.1"/>
    </source>
</evidence>
<protein>
    <submittedName>
        <fullName evidence="2">Uncharacterized protein</fullName>
    </submittedName>
</protein>
<sequence>MRRRSFLLGASALPLIGPGTAQAVAGPLDSGRLAADHWIRTLTKGWDGLTRHALQTGGRLGYVQGVEQQPARARWRHVELRRRGVPARHVGDRAPLSAKVVRQRRLPA</sequence>
<dbReference type="EMBL" id="JAXAVU010000004">
    <property type="protein sequence ID" value="MDX8142349.1"/>
    <property type="molecule type" value="Genomic_DNA"/>
</dbReference>
<keyword evidence="1" id="KW-0732">Signal</keyword>
<evidence type="ECO:0000256" key="1">
    <source>
        <dbReference type="SAM" id="SignalP"/>
    </source>
</evidence>
<feature type="signal peptide" evidence="1">
    <location>
        <begin position="1"/>
        <end position="23"/>
    </location>
</feature>
<organism evidence="2 3">
    <name type="scientific">Lentzea sokolovensis</name>
    <dbReference type="NCBI Taxonomy" id="3095429"/>
    <lineage>
        <taxon>Bacteria</taxon>
        <taxon>Bacillati</taxon>
        <taxon>Actinomycetota</taxon>
        <taxon>Actinomycetes</taxon>
        <taxon>Pseudonocardiales</taxon>
        <taxon>Pseudonocardiaceae</taxon>
        <taxon>Lentzea</taxon>
    </lineage>
</organism>
<dbReference type="Proteomes" id="UP001285352">
    <property type="component" value="Unassembled WGS sequence"/>
</dbReference>
<proteinExistence type="predicted"/>
<comment type="caution">
    <text evidence="2">The sequence shown here is derived from an EMBL/GenBank/DDBJ whole genome shotgun (WGS) entry which is preliminary data.</text>
</comment>
<evidence type="ECO:0000313" key="3">
    <source>
        <dbReference type="Proteomes" id="UP001285352"/>
    </source>
</evidence>
<keyword evidence="3" id="KW-1185">Reference proteome</keyword>
<name>A0ABU4USB0_9PSEU</name>
<reference evidence="2 3" key="2">
    <citation type="submission" date="2023-11" db="EMBL/GenBank/DDBJ databases">
        <authorList>
            <person name="Lara A.C."/>
            <person name="Chronakova A."/>
        </authorList>
    </citation>
    <scope>NUCLEOTIDE SEQUENCE [LARGE SCALE GENOMIC DNA]</scope>
    <source>
        <strain evidence="2 3">BCCO 10_0061</strain>
    </source>
</reference>
<dbReference type="RefSeq" id="WP_319974636.1">
    <property type="nucleotide sequence ID" value="NZ_JAXAVU010000004.1"/>
</dbReference>
<reference evidence="2 3" key="1">
    <citation type="submission" date="2023-11" db="EMBL/GenBank/DDBJ databases">
        <title>Lentzea sokolovensis, sp. nov., Lentzea kristufkii, sp. nov., and Lentzea miocenensis, sp. nov., rare actinobacteria from Sokolov Coal Basin, Miocene lacustrine sediment, Czech Republic.</title>
        <authorList>
            <person name="Lara A."/>
            <person name="Kotroba L."/>
            <person name="Nouioui I."/>
            <person name="Neumann-Schaal M."/>
            <person name="Mast Y."/>
            <person name="Chronakova A."/>
        </authorList>
    </citation>
    <scope>NUCLEOTIDE SEQUENCE [LARGE SCALE GENOMIC DNA]</scope>
    <source>
        <strain evidence="2 3">BCCO 10_0061</strain>
    </source>
</reference>
<accession>A0ABU4USB0</accession>